<gene>
    <name evidence="1" type="ORF">O7A05_01470</name>
</gene>
<sequence length="96" mass="10423">MKISGCMTRVSRWPTPTSHFATVAEMKDKLAAEVVPEGEKDRVVGKPTDIVNCEVALGKTDPVTGDDLSALVRSSRFYLGCEHATISCAEIGLLKW</sequence>
<dbReference type="RefSeq" id="WP_337091176.1">
    <property type="nucleotide sequence ID" value="NZ_JAPYKO010000001.1"/>
</dbReference>
<dbReference type="EMBL" id="JAPYKO010000001">
    <property type="protein sequence ID" value="MEI9400873.1"/>
    <property type="molecule type" value="Genomic_DNA"/>
</dbReference>
<keyword evidence="2" id="KW-1185">Reference proteome</keyword>
<reference evidence="1 2" key="1">
    <citation type="submission" date="2022-12" db="EMBL/GenBank/DDBJ databases">
        <authorList>
            <person name="Muema E."/>
        </authorList>
    </citation>
    <scope>NUCLEOTIDE SEQUENCE [LARGE SCALE GENOMIC DNA]</scope>
    <source>
        <strain evidence="2">1330</strain>
    </source>
</reference>
<organism evidence="1 2">
    <name type="scientific">Mesorhizobium argentiipisi</name>
    <dbReference type="NCBI Taxonomy" id="3015175"/>
    <lineage>
        <taxon>Bacteria</taxon>
        <taxon>Pseudomonadati</taxon>
        <taxon>Pseudomonadota</taxon>
        <taxon>Alphaproteobacteria</taxon>
        <taxon>Hyphomicrobiales</taxon>
        <taxon>Phyllobacteriaceae</taxon>
        <taxon>Mesorhizobium</taxon>
    </lineage>
</organism>
<accession>A0ABU8K585</accession>
<evidence type="ECO:0000313" key="2">
    <source>
        <dbReference type="Proteomes" id="UP001366503"/>
    </source>
</evidence>
<proteinExistence type="predicted"/>
<dbReference type="Proteomes" id="UP001366503">
    <property type="component" value="Unassembled WGS sequence"/>
</dbReference>
<comment type="caution">
    <text evidence="1">The sequence shown here is derived from an EMBL/GenBank/DDBJ whole genome shotgun (WGS) entry which is preliminary data.</text>
</comment>
<protein>
    <submittedName>
        <fullName evidence="1">Uncharacterized protein</fullName>
    </submittedName>
</protein>
<evidence type="ECO:0000313" key="1">
    <source>
        <dbReference type="EMBL" id="MEI9400873.1"/>
    </source>
</evidence>
<name>A0ABU8K585_9HYPH</name>